<feature type="region of interest" description="Disordered" evidence="1">
    <location>
        <begin position="285"/>
        <end position="328"/>
    </location>
</feature>
<feature type="region of interest" description="Disordered" evidence="1">
    <location>
        <begin position="367"/>
        <end position="413"/>
    </location>
</feature>
<accession>A0A0F9LIL2</accession>
<comment type="caution">
    <text evidence="2">The sequence shown here is derived from an EMBL/GenBank/DDBJ whole genome shotgun (WGS) entry which is preliminary data.</text>
</comment>
<dbReference type="InterPro" id="IPR043991">
    <property type="entry name" value="Gp3-like"/>
</dbReference>
<feature type="compositionally biased region" description="Basic and acidic residues" evidence="1">
    <location>
        <begin position="14"/>
        <end position="27"/>
    </location>
</feature>
<evidence type="ECO:0000256" key="1">
    <source>
        <dbReference type="SAM" id="MobiDB-lite"/>
    </source>
</evidence>
<feature type="region of interest" description="Disordered" evidence="1">
    <location>
        <begin position="14"/>
        <end position="36"/>
    </location>
</feature>
<protein>
    <submittedName>
        <fullName evidence="2">Uncharacterized protein</fullName>
    </submittedName>
</protein>
<feature type="non-terminal residue" evidence="2">
    <location>
        <position position="1"/>
    </location>
</feature>
<organism evidence="2">
    <name type="scientific">marine sediment metagenome</name>
    <dbReference type="NCBI Taxonomy" id="412755"/>
    <lineage>
        <taxon>unclassified sequences</taxon>
        <taxon>metagenomes</taxon>
        <taxon>ecological metagenomes</taxon>
    </lineage>
</organism>
<name>A0A0F9LIL2_9ZZZZ</name>
<dbReference type="EMBL" id="LAZR01007166">
    <property type="protein sequence ID" value="KKM87011.1"/>
    <property type="molecule type" value="Genomic_DNA"/>
</dbReference>
<proteinExistence type="predicted"/>
<evidence type="ECO:0000313" key="2">
    <source>
        <dbReference type="EMBL" id="KKM87011.1"/>
    </source>
</evidence>
<dbReference type="Pfam" id="PF18897">
    <property type="entry name" value="Gp3-like"/>
    <property type="match status" value="1"/>
</dbReference>
<reference evidence="2" key="1">
    <citation type="journal article" date="2015" name="Nature">
        <title>Complex archaea that bridge the gap between prokaryotes and eukaryotes.</title>
        <authorList>
            <person name="Spang A."/>
            <person name="Saw J.H."/>
            <person name="Jorgensen S.L."/>
            <person name="Zaremba-Niedzwiedzka K."/>
            <person name="Martijn J."/>
            <person name="Lind A.E."/>
            <person name="van Eijk R."/>
            <person name="Schleper C."/>
            <person name="Guy L."/>
            <person name="Ettema T.J."/>
        </authorList>
    </citation>
    <scope>NUCLEOTIDE SEQUENCE</scope>
</reference>
<gene>
    <name evidence="2" type="ORF">LCGC14_1273150</name>
</gene>
<dbReference type="AlphaFoldDB" id="A0A0F9LIL2"/>
<sequence length="413" mass="44254">RIAMQIVNRKPSLPERGKIKIGKKGEPRTSQGGAKYSPPVKLDHFIITGMDRDKEGNFIPDVALMEAIAEKTGQDAKKLTRIPVRLLYNDPALNMGTRYAAYKGRSVWCSGNGETAQRAVTKPGQYEAKECPCERIEQGYEGDPKCKINGVLSVLIDGAPGVGGVWKFRTTSFNSVDGLAGSLAFMAAMTGGQLANLPLELVLREKMGILPDGKQQKIYIVAIEYAGNLDELRDAGYKIALENSKANLRIEHIEAEARKSMEVGDGDPAAVFPDDDAEDVAGEFYPEGEQREGNTPELQDPAGSEGPKPAKAASKKKTTKVIDLPNGGYTAEVLAAPPKTEIRDCTVSDVEAPLPISVTTDELKSLAKTSEVLAPPPENTEGDEGPQNDGAPPPSDKDAPPLTNPGGLDEDVF</sequence>